<dbReference type="AlphaFoldDB" id="A0A553HIP2"/>
<dbReference type="Proteomes" id="UP000319160">
    <property type="component" value="Unassembled WGS sequence"/>
</dbReference>
<gene>
    <name evidence="1" type="ORF">FHL15_011299</name>
</gene>
<name>A0A553HIP2_9PEZI</name>
<sequence length="148" mass="15949">MNTRKKISLLFVFATGVAAISVLFKYRGLHGSSSGLTDASLSFLAEASIAIAVSCTPAIHNCWSKFVVTSTFYSRVSSAFSKQSLRGHELADSNHLGGSSLTQIHSGSGSGEVGDELGPVAKYWVDERISSDMRQQKVTVPHNWNQIN</sequence>
<keyword evidence="2" id="KW-1185">Reference proteome</keyword>
<evidence type="ECO:0000313" key="2">
    <source>
        <dbReference type="Proteomes" id="UP000319160"/>
    </source>
</evidence>
<dbReference type="OrthoDB" id="444631at2759"/>
<reference evidence="2" key="1">
    <citation type="submission" date="2019-06" db="EMBL/GenBank/DDBJ databases">
        <title>Draft genome sequence of the griseofulvin-producing fungus Xylaria cubensis strain G536.</title>
        <authorList>
            <person name="Mead M.E."/>
            <person name="Raja H.A."/>
            <person name="Steenwyk J.L."/>
            <person name="Knowles S.L."/>
            <person name="Oberlies N.H."/>
            <person name="Rokas A."/>
        </authorList>
    </citation>
    <scope>NUCLEOTIDE SEQUENCE [LARGE SCALE GENOMIC DNA]</scope>
    <source>
        <strain evidence="2">G536</strain>
    </source>
</reference>
<organism evidence="1 2">
    <name type="scientific">Xylaria flabelliformis</name>
    <dbReference type="NCBI Taxonomy" id="2512241"/>
    <lineage>
        <taxon>Eukaryota</taxon>
        <taxon>Fungi</taxon>
        <taxon>Dikarya</taxon>
        <taxon>Ascomycota</taxon>
        <taxon>Pezizomycotina</taxon>
        <taxon>Sordariomycetes</taxon>
        <taxon>Xylariomycetidae</taxon>
        <taxon>Xylariales</taxon>
        <taxon>Xylariaceae</taxon>
        <taxon>Xylaria</taxon>
    </lineage>
</organism>
<evidence type="ECO:0000313" key="1">
    <source>
        <dbReference type="EMBL" id="TRX87806.1"/>
    </source>
</evidence>
<dbReference type="EMBL" id="VFLP01000119">
    <property type="protein sequence ID" value="TRX87806.1"/>
    <property type="molecule type" value="Genomic_DNA"/>
</dbReference>
<comment type="caution">
    <text evidence="1">The sequence shown here is derived from an EMBL/GenBank/DDBJ whole genome shotgun (WGS) entry which is preliminary data.</text>
</comment>
<protein>
    <submittedName>
        <fullName evidence="1">Uncharacterized protein</fullName>
    </submittedName>
</protein>
<accession>A0A553HIP2</accession>
<proteinExistence type="predicted"/>